<protein>
    <recommendedName>
        <fullName evidence="1">SET domain-containing protein</fullName>
    </recommendedName>
</protein>
<dbReference type="Gene3D" id="1.25.40.10">
    <property type="entry name" value="Tetratricopeptide repeat domain"/>
    <property type="match status" value="1"/>
</dbReference>
<dbReference type="Gene3D" id="2.170.270.10">
    <property type="entry name" value="SET domain"/>
    <property type="match status" value="1"/>
</dbReference>
<dbReference type="Proteomes" id="UP000191500">
    <property type="component" value="Unassembled WGS sequence"/>
</dbReference>
<dbReference type="InterPro" id="IPR046341">
    <property type="entry name" value="SET_dom_sf"/>
</dbReference>
<dbReference type="PANTHER" id="PTHR47643">
    <property type="entry name" value="TPR DOMAIN PROTEIN (AFU_ORTHOLOGUE AFUA_5G12710)"/>
    <property type="match status" value="1"/>
</dbReference>
<keyword evidence="3" id="KW-1185">Reference proteome</keyword>
<proteinExistence type="predicted"/>
<dbReference type="InterPro" id="IPR001214">
    <property type="entry name" value="SET_dom"/>
</dbReference>
<dbReference type="STRING" id="36646.A0A1V6V5J1"/>
<feature type="domain" description="SET" evidence="1">
    <location>
        <begin position="199"/>
        <end position="390"/>
    </location>
</feature>
<evidence type="ECO:0000259" key="1">
    <source>
        <dbReference type="PROSITE" id="PS50280"/>
    </source>
</evidence>
<reference evidence="3" key="1">
    <citation type="journal article" date="2017" name="Nat. Microbiol.">
        <title>Global analysis of biosynthetic gene clusters reveals vast potential of secondary metabolite production in Penicillium species.</title>
        <authorList>
            <person name="Nielsen J.C."/>
            <person name="Grijseels S."/>
            <person name="Prigent S."/>
            <person name="Ji B."/>
            <person name="Dainat J."/>
            <person name="Nielsen K.F."/>
            <person name="Frisvad J.C."/>
            <person name="Workman M."/>
            <person name="Nielsen J."/>
        </authorList>
    </citation>
    <scope>NUCLEOTIDE SEQUENCE [LARGE SCALE GENOMIC DNA]</scope>
    <source>
        <strain evidence="3">IBT 31321</strain>
    </source>
</reference>
<dbReference type="InterPro" id="IPR011990">
    <property type="entry name" value="TPR-like_helical_dom_sf"/>
</dbReference>
<dbReference type="EMBL" id="MDDG01000001">
    <property type="protein sequence ID" value="OQE45954.1"/>
    <property type="molecule type" value="Genomic_DNA"/>
</dbReference>
<dbReference type="AlphaFoldDB" id="A0A1V6V5J1"/>
<dbReference type="SUPFAM" id="SSF82199">
    <property type="entry name" value="SET domain"/>
    <property type="match status" value="1"/>
</dbReference>
<sequence length="522" mass="58435">MAAMMVIVEDEQKNALPLQIWNEKLRCQDGSVEKGQILLVKEPYLILTFEAEYGVKVDHVSDIMFISKSNKIVPSSWRERLPEDETSQWMAGDWLSMGNEYLNQGKFYADTEWNDIYSKGLECSPTEEETHYFLYYRGLAFFRVDEWDASIRDLDAAPAGPKSEKAVRGKAQALYRLKRFRESCDVFMELCKKHPEDIGPVTVLKTKSQGRGLFTTEAVNAGGLILCEKAFAHATEHSGKLKWSSTLHINTETRTITRGGQAALASSIIEKLYKNPSLAPVITDLYSSGFKHVLTGPVDGKPVVDTFQIARIISLNSFGSQTSSRADHVHDACDAIRNSRALHNCGIWPYASTINHSCMSNVHRAFIGDIMVIRAATDIPANTELKTWYLLPAPENQPMDFRHWGFECCCAICVDVKTTESHILKTRVRQRVQIAMALENSLSKLSLARAEMLIECTAETYAHPLEQVSRLGLWGPLTLIAGFYERHKRPDEAVKAVDRALASVGFVLEGAACCQEMGAHYG</sequence>
<name>A0A1V6V5J1_9EURO</name>
<organism evidence="2 3">
    <name type="scientific">Penicillium coprophilum</name>
    <dbReference type="NCBI Taxonomy" id="36646"/>
    <lineage>
        <taxon>Eukaryota</taxon>
        <taxon>Fungi</taxon>
        <taxon>Dikarya</taxon>
        <taxon>Ascomycota</taxon>
        <taxon>Pezizomycotina</taxon>
        <taxon>Eurotiomycetes</taxon>
        <taxon>Eurotiomycetidae</taxon>
        <taxon>Eurotiales</taxon>
        <taxon>Aspergillaceae</taxon>
        <taxon>Penicillium</taxon>
    </lineage>
</organism>
<dbReference type="CDD" id="cd20071">
    <property type="entry name" value="SET_SMYD"/>
    <property type="match status" value="1"/>
</dbReference>
<gene>
    <name evidence="2" type="ORF">PENCOP_c001G03916</name>
</gene>
<evidence type="ECO:0000313" key="3">
    <source>
        <dbReference type="Proteomes" id="UP000191500"/>
    </source>
</evidence>
<dbReference type="PANTHER" id="PTHR47643:SF2">
    <property type="entry name" value="TPR DOMAIN PROTEIN (AFU_ORTHOLOGUE AFUA_5G12710)"/>
    <property type="match status" value="1"/>
</dbReference>
<dbReference type="Pfam" id="PF00856">
    <property type="entry name" value="SET"/>
    <property type="match status" value="1"/>
</dbReference>
<dbReference type="SUPFAM" id="SSF48452">
    <property type="entry name" value="TPR-like"/>
    <property type="match status" value="1"/>
</dbReference>
<dbReference type="InterPro" id="IPR053209">
    <property type="entry name" value="Gramillin-biosynth_MTr"/>
</dbReference>
<dbReference type="PROSITE" id="PS50280">
    <property type="entry name" value="SET"/>
    <property type="match status" value="1"/>
</dbReference>
<accession>A0A1V6V5J1</accession>
<comment type="caution">
    <text evidence="2">The sequence shown here is derived from an EMBL/GenBank/DDBJ whole genome shotgun (WGS) entry which is preliminary data.</text>
</comment>
<evidence type="ECO:0000313" key="2">
    <source>
        <dbReference type="EMBL" id="OQE45954.1"/>
    </source>
</evidence>